<organism evidence="5 6">
    <name type="scientific">Buddleja alternifolia</name>
    <dbReference type="NCBI Taxonomy" id="168488"/>
    <lineage>
        <taxon>Eukaryota</taxon>
        <taxon>Viridiplantae</taxon>
        <taxon>Streptophyta</taxon>
        <taxon>Embryophyta</taxon>
        <taxon>Tracheophyta</taxon>
        <taxon>Spermatophyta</taxon>
        <taxon>Magnoliopsida</taxon>
        <taxon>eudicotyledons</taxon>
        <taxon>Gunneridae</taxon>
        <taxon>Pentapetalae</taxon>
        <taxon>asterids</taxon>
        <taxon>lamiids</taxon>
        <taxon>Lamiales</taxon>
        <taxon>Scrophulariaceae</taxon>
        <taxon>Buddlejeae</taxon>
        <taxon>Buddleja</taxon>
    </lineage>
</organism>
<feature type="chain" id="PRO_5043540757" description="Berberine/berberine-like domain-containing protein" evidence="3">
    <location>
        <begin position="20"/>
        <end position="489"/>
    </location>
</feature>
<reference evidence="5" key="1">
    <citation type="submission" date="2019-10" db="EMBL/GenBank/DDBJ databases">
        <authorList>
            <person name="Zhang R."/>
            <person name="Pan Y."/>
            <person name="Wang J."/>
            <person name="Ma R."/>
            <person name="Yu S."/>
        </authorList>
    </citation>
    <scope>NUCLEOTIDE SEQUENCE</scope>
    <source>
        <strain evidence="5">LA-IB0</strain>
        <tissue evidence="5">Leaf</tissue>
    </source>
</reference>
<dbReference type="Pfam" id="PF08031">
    <property type="entry name" value="BBE"/>
    <property type="match status" value="1"/>
</dbReference>
<keyword evidence="6" id="KW-1185">Reference proteome</keyword>
<feature type="domain" description="Berberine/berberine-like" evidence="4">
    <location>
        <begin position="406"/>
        <end position="463"/>
    </location>
</feature>
<keyword evidence="2" id="KW-0274">FAD</keyword>
<protein>
    <recommendedName>
        <fullName evidence="4">Berberine/berberine-like domain-containing protein</fullName>
    </recommendedName>
</protein>
<evidence type="ECO:0000256" key="2">
    <source>
        <dbReference type="ARBA" id="ARBA00022827"/>
    </source>
</evidence>
<dbReference type="GO" id="GO:0050660">
    <property type="term" value="F:flavin adenine dinucleotide binding"/>
    <property type="evidence" value="ECO:0007669"/>
    <property type="project" value="InterPro"/>
</dbReference>
<evidence type="ECO:0000313" key="6">
    <source>
        <dbReference type="Proteomes" id="UP000826271"/>
    </source>
</evidence>
<dbReference type="Gene3D" id="3.40.462.20">
    <property type="match status" value="1"/>
</dbReference>
<feature type="signal peptide" evidence="3">
    <location>
        <begin position="1"/>
        <end position="19"/>
    </location>
</feature>
<dbReference type="EMBL" id="WHWC01000006">
    <property type="protein sequence ID" value="KAG8381037.1"/>
    <property type="molecule type" value="Genomic_DNA"/>
</dbReference>
<keyword evidence="3" id="KW-0732">Signal</keyword>
<dbReference type="GO" id="GO:0016491">
    <property type="term" value="F:oxidoreductase activity"/>
    <property type="evidence" value="ECO:0007669"/>
    <property type="project" value="InterPro"/>
</dbReference>
<proteinExistence type="predicted"/>
<evidence type="ECO:0000313" key="5">
    <source>
        <dbReference type="EMBL" id="KAG8381037.1"/>
    </source>
</evidence>
<dbReference type="Gene3D" id="3.50.40.10">
    <property type="entry name" value="Phenylalanyl-trna Synthetase, Chain B, domain 3"/>
    <property type="match status" value="1"/>
</dbReference>
<accession>A0AAV6XL50</accession>
<dbReference type="InterPro" id="IPR020825">
    <property type="entry name" value="Phe-tRNA_synthase-like_B3/B4"/>
</dbReference>
<comment type="caution">
    <text evidence="5">The sequence shown here is derived from an EMBL/GenBank/DDBJ whole genome shotgun (WGS) entry which is preliminary data.</text>
</comment>
<sequence length="489" mass="55999">MLLCSGPLMLCLILHFGDGSIINLDKETVDTPSNRTGRLPVRSISRLLILIYMFVVALPPSEINFVPLKQTFRGNGLMEFYKTKNVFIECTPTDLTKANIVLKTMVTMFSVYCERKFEVEPVEVIYPHGKSYVCPDLSLYQMVEPLSYITNAVGVSLPAHELVNVPEIVTVFNVSRTLEQNATQLINKWQYIADKVDENLSLRLFITIPKVSDDDINNGGGKKNKKRTVVAHFTSSFLGGVDHLLTIMKETFPELGVTNEDCTEMPWIEAMIFFAQLPLNNTTSQLIDDLSSGTGGSGLSKTYFKGKSDYVRVPIPEDGLRGIWEYFKNEDGWLVEVQFSPYGGRINDLSETQTPFPHRAGNMYMIEYGIHWDEARISESQKHINWIRRLHNYMAPYVSNSPRAQYINYRDLDLGMNNLHGYTSYNQASSWGFKYFKMNFDRLVRVKTKVDPTNFFRNEQSIPPLPSFQISTFRDHHNNMKEFVQYANV</sequence>
<evidence type="ECO:0000256" key="1">
    <source>
        <dbReference type="ARBA" id="ARBA00022630"/>
    </source>
</evidence>
<dbReference type="PANTHER" id="PTHR32448">
    <property type="entry name" value="OS08G0158400 PROTEIN"/>
    <property type="match status" value="1"/>
</dbReference>
<dbReference type="InterPro" id="IPR012951">
    <property type="entry name" value="BBE"/>
</dbReference>
<evidence type="ECO:0000259" key="4">
    <source>
        <dbReference type="Pfam" id="PF08031"/>
    </source>
</evidence>
<evidence type="ECO:0000256" key="3">
    <source>
        <dbReference type="SAM" id="SignalP"/>
    </source>
</evidence>
<dbReference type="AlphaFoldDB" id="A0AAV6XL50"/>
<gene>
    <name evidence="5" type="ORF">BUALT_Bualt06G0079100</name>
</gene>
<dbReference type="Proteomes" id="UP000826271">
    <property type="component" value="Unassembled WGS sequence"/>
</dbReference>
<name>A0AAV6XL50_9LAMI</name>
<keyword evidence="1" id="KW-0285">Flavoprotein</keyword>